<accession>A0AA39QBW8</accession>
<dbReference type="AlphaFoldDB" id="A0AA39QBW8"/>
<protein>
    <submittedName>
        <fullName evidence="1">Uncharacterized protein</fullName>
    </submittedName>
</protein>
<keyword evidence="2" id="KW-1185">Reference proteome</keyword>
<organism evidence="1 2">
    <name type="scientific">Armillaria luteobubalina</name>
    <dbReference type="NCBI Taxonomy" id="153913"/>
    <lineage>
        <taxon>Eukaryota</taxon>
        <taxon>Fungi</taxon>
        <taxon>Dikarya</taxon>
        <taxon>Basidiomycota</taxon>
        <taxon>Agaricomycotina</taxon>
        <taxon>Agaricomycetes</taxon>
        <taxon>Agaricomycetidae</taxon>
        <taxon>Agaricales</taxon>
        <taxon>Marasmiineae</taxon>
        <taxon>Physalacriaceae</taxon>
        <taxon>Armillaria</taxon>
    </lineage>
</organism>
<dbReference type="Proteomes" id="UP001175228">
    <property type="component" value="Unassembled WGS sequence"/>
</dbReference>
<evidence type="ECO:0000313" key="2">
    <source>
        <dbReference type="Proteomes" id="UP001175228"/>
    </source>
</evidence>
<evidence type="ECO:0000313" key="1">
    <source>
        <dbReference type="EMBL" id="KAK0500062.1"/>
    </source>
</evidence>
<reference evidence="1" key="1">
    <citation type="submission" date="2023-06" db="EMBL/GenBank/DDBJ databases">
        <authorList>
            <consortium name="Lawrence Berkeley National Laboratory"/>
            <person name="Ahrendt S."/>
            <person name="Sahu N."/>
            <person name="Indic B."/>
            <person name="Wong-Bajracharya J."/>
            <person name="Merenyi Z."/>
            <person name="Ke H.-M."/>
            <person name="Monk M."/>
            <person name="Kocsube S."/>
            <person name="Drula E."/>
            <person name="Lipzen A."/>
            <person name="Balint B."/>
            <person name="Henrissat B."/>
            <person name="Andreopoulos B."/>
            <person name="Martin F.M."/>
            <person name="Harder C.B."/>
            <person name="Rigling D."/>
            <person name="Ford K.L."/>
            <person name="Foster G.D."/>
            <person name="Pangilinan J."/>
            <person name="Papanicolaou A."/>
            <person name="Barry K."/>
            <person name="LaButti K."/>
            <person name="Viragh M."/>
            <person name="Koriabine M."/>
            <person name="Yan M."/>
            <person name="Riley R."/>
            <person name="Champramary S."/>
            <person name="Plett K.L."/>
            <person name="Tsai I.J."/>
            <person name="Slot J."/>
            <person name="Sipos G."/>
            <person name="Plett J."/>
            <person name="Nagy L.G."/>
            <person name="Grigoriev I.V."/>
        </authorList>
    </citation>
    <scope>NUCLEOTIDE SEQUENCE</scope>
    <source>
        <strain evidence="1">HWK02</strain>
    </source>
</reference>
<name>A0AA39QBW8_9AGAR</name>
<feature type="non-terminal residue" evidence="1">
    <location>
        <position position="190"/>
    </location>
</feature>
<comment type="caution">
    <text evidence="1">The sequence shown here is derived from an EMBL/GenBank/DDBJ whole genome shotgun (WGS) entry which is preliminary data.</text>
</comment>
<sequence>MARQYDPKVYVRLMSTLGHGYPLWLPDYDPNLPPTYPKGGTRVGDLGYLTDEGGFEYLFNVCTDANDPSNSGRVPPDFVPLTGIPEPAVEKQSEMHEKNKVLTASSERHIRLKFEAGRGYEFTCLVSQAAILVLPEGAERYDSVFPHLLEEYAAANAHSWYKYLNGPAQQRQICNGMLYLVTGFDKCPSW</sequence>
<proteinExistence type="predicted"/>
<dbReference type="EMBL" id="JAUEPU010000008">
    <property type="protein sequence ID" value="KAK0500062.1"/>
    <property type="molecule type" value="Genomic_DNA"/>
</dbReference>
<gene>
    <name evidence="1" type="ORF">EDD18DRAFT_1068293</name>
</gene>